<feature type="domain" description="HAMP" evidence="19">
    <location>
        <begin position="185"/>
        <end position="237"/>
    </location>
</feature>
<protein>
    <recommendedName>
        <fullName evidence="16">Heme sensor protein HssS</fullName>
        <ecNumber evidence="3">2.7.13.3</ecNumber>
    </recommendedName>
</protein>
<dbReference type="AlphaFoldDB" id="A0A544TIP1"/>
<evidence type="ECO:0000256" key="13">
    <source>
        <dbReference type="ARBA" id="ARBA00023026"/>
    </source>
</evidence>
<comment type="subcellular location">
    <subcellularLocation>
        <location evidence="2">Cell membrane</location>
        <topology evidence="2">Multi-pass membrane protein</topology>
    </subcellularLocation>
</comment>
<comment type="caution">
    <text evidence="20">The sequence shown here is derived from an EMBL/GenBank/DDBJ whole genome shotgun (WGS) entry which is preliminary data.</text>
</comment>
<proteinExistence type="predicted"/>
<evidence type="ECO:0000256" key="11">
    <source>
        <dbReference type="ARBA" id="ARBA00022989"/>
    </source>
</evidence>
<keyword evidence="8" id="KW-0547">Nucleotide-binding</keyword>
<dbReference type="Pfam" id="PF02518">
    <property type="entry name" value="HATPase_c"/>
    <property type="match status" value="1"/>
</dbReference>
<reference evidence="20 21" key="1">
    <citation type="submission" date="2019-06" db="EMBL/GenBank/DDBJ databases">
        <title>Psychrobacillus vulpis sp. nov., a new species isolated from feces of a red fox that inhabits in The Tablas de Daimiel Natural Park, Albacete, Spain.</title>
        <authorList>
            <person name="Rodriguez M."/>
            <person name="Reina J.C."/>
            <person name="Bejar V."/>
            <person name="Llamas I."/>
        </authorList>
    </citation>
    <scope>NUCLEOTIDE SEQUENCE [LARGE SCALE GENOMIC DNA]</scope>
    <source>
        <strain evidence="20 21">Z8</strain>
    </source>
</reference>
<keyword evidence="14 17" id="KW-0472">Membrane</keyword>
<keyword evidence="13" id="KW-0843">Virulence</keyword>
<dbReference type="SUPFAM" id="SSF55874">
    <property type="entry name" value="ATPase domain of HSP90 chaperone/DNA topoisomerase II/histidine kinase"/>
    <property type="match status" value="1"/>
</dbReference>
<evidence type="ECO:0000256" key="12">
    <source>
        <dbReference type="ARBA" id="ARBA00023012"/>
    </source>
</evidence>
<accession>A0A544TIP1</accession>
<evidence type="ECO:0000256" key="10">
    <source>
        <dbReference type="ARBA" id="ARBA00022840"/>
    </source>
</evidence>
<dbReference type="PRINTS" id="PR00344">
    <property type="entry name" value="BCTRLSENSOR"/>
</dbReference>
<dbReference type="CDD" id="cd00082">
    <property type="entry name" value="HisKA"/>
    <property type="match status" value="1"/>
</dbReference>
<dbReference type="Gene3D" id="3.30.565.10">
    <property type="entry name" value="Histidine kinase-like ATPase, C-terminal domain"/>
    <property type="match status" value="1"/>
</dbReference>
<dbReference type="InterPro" id="IPR004358">
    <property type="entry name" value="Sig_transdc_His_kin-like_C"/>
</dbReference>
<dbReference type="GO" id="GO:0005524">
    <property type="term" value="F:ATP binding"/>
    <property type="evidence" value="ECO:0007669"/>
    <property type="project" value="UniProtKB-KW"/>
</dbReference>
<dbReference type="SUPFAM" id="SSF47384">
    <property type="entry name" value="Homodimeric domain of signal transducing histidine kinase"/>
    <property type="match status" value="1"/>
</dbReference>
<dbReference type="PROSITE" id="PS50109">
    <property type="entry name" value="HIS_KIN"/>
    <property type="match status" value="1"/>
</dbReference>
<evidence type="ECO:0000256" key="7">
    <source>
        <dbReference type="ARBA" id="ARBA00022692"/>
    </source>
</evidence>
<dbReference type="Proteomes" id="UP000316626">
    <property type="component" value="Unassembled WGS sequence"/>
</dbReference>
<dbReference type="InterPro" id="IPR003660">
    <property type="entry name" value="HAMP_dom"/>
</dbReference>
<dbReference type="EMBL" id="VDGI01000029">
    <property type="protein sequence ID" value="TQR17329.1"/>
    <property type="molecule type" value="Genomic_DNA"/>
</dbReference>
<dbReference type="InterPro" id="IPR003594">
    <property type="entry name" value="HATPase_dom"/>
</dbReference>
<keyword evidence="5" id="KW-0597">Phosphoprotein</keyword>
<evidence type="ECO:0000256" key="4">
    <source>
        <dbReference type="ARBA" id="ARBA00022475"/>
    </source>
</evidence>
<gene>
    <name evidence="20" type="ORF">FG384_18355</name>
</gene>
<dbReference type="CDD" id="cd06225">
    <property type="entry name" value="HAMP"/>
    <property type="match status" value="1"/>
</dbReference>
<dbReference type="GO" id="GO:0005886">
    <property type="term" value="C:plasma membrane"/>
    <property type="evidence" value="ECO:0007669"/>
    <property type="project" value="UniProtKB-SubCell"/>
</dbReference>
<evidence type="ECO:0000256" key="9">
    <source>
        <dbReference type="ARBA" id="ARBA00022777"/>
    </source>
</evidence>
<evidence type="ECO:0000256" key="1">
    <source>
        <dbReference type="ARBA" id="ARBA00000085"/>
    </source>
</evidence>
<keyword evidence="21" id="KW-1185">Reference proteome</keyword>
<evidence type="ECO:0000259" key="18">
    <source>
        <dbReference type="PROSITE" id="PS50109"/>
    </source>
</evidence>
<evidence type="ECO:0000256" key="8">
    <source>
        <dbReference type="ARBA" id="ARBA00022741"/>
    </source>
</evidence>
<keyword evidence="6" id="KW-0808">Transferase</keyword>
<comment type="catalytic activity">
    <reaction evidence="1">
        <text>ATP + protein L-histidine = ADP + protein N-phospho-L-histidine.</text>
        <dbReference type="EC" id="2.7.13.3"/>
    </reaction>
</comment>
<keyword evidence="12" id="KW-0902">Two-component regulatory system</keyword>
<evidence type="ECO:0000256" key="15">
    <source>
        <dbReference type="ARBA" id="ARBA00037219"/>
    </source>
</evidence>
<dbReference type="SMART" id="SM00304">
    <property type="entry name" value="HAMP"/>
    <property type="match status" value="1"/>
</dbReference>
<dbReference type="RefSeq" id="WP_142644140.1">
    <property type="nucleotide sequence ID" value="NZ_VDGI01000029.1"/>
</dbReference>
<feature type="transmembrane region" description="Helical" evidence="17">
    <location>
        <begin position="161"/>
        <end position="184"/>
    </location>
</feature>
<evidence type="ECO:0000256" key="3">
    <source>
        <dbReference type="ARBA" id="ARBA00012438"/>
    </source>
</evidence>
<keyword evidence="10" id="KW-0067">ATP-binding</keyword>
<evidence type="ECO:0000259" key="19">
    <source>
        <dbReference type="PROSITE" id="PS50885"/>
    </source>
</evidence>
<feature type="domain" description="Histidine kinase" evidence="18">
    <location>
        <begin position="245"/>
        <end position="459"/>
    </location>
</feature>
<dbReference type="FunFam" id="3.30.565.10:FF:000006">
    <property type="entry name" value="Sensor histidine kinase WalK"/>
    <property type="match status" value="1"/>
</dbReference>
<evidence type="ECO:0000256" key="16">
    <source>
        <dbReference type="ARBA" id="ARBA00040841"/>
    </source>
</evidence>
<dbReference type="GO" id="GO:0000155">
    <property type="term" value="F:phosphorelay sensor kinase activity"/>
    <property type="evidence" value="ECO:0007669"/>
    <property type="project" value="InterPro"/>
</dbReference>
<keyword evidence="11 17" id="KW-1133">Transmembrane helix</keyword>
<evidence type="ECO:0000256" key="17">
    <source>
        <dbReference type="SAM" id="Phobius"/>
    </source>
</evidence>
<evidence type="ECO:0000313" key="20">
    <source>
        <dbReference type="EMBL" id="TQR17329.1"/>
    </source>
</evidence>
<evidence type="ECO:0000313" key="21">
    <source>
        <dbReference type="Proteomes" id="UP000316626"/>
    </source>
</evidence>
<keyword evidence="9 20" id="KW-0418">Kinase</keyword>
<dbReference type="InterPro" id="IPR003661">
    <property type="entry name" value="HisK_dim/P_dom"/>
</dbReference>
<dbReference type="PROSITE" id="PS50885">
    <property type="entry name" value="HAMP"/>
    <property type="match status" value="1"/>
</dbReference>
<dbReference type="Gene3D" id="6.10.340.10">
    <property type="match status" value="1"/>
</dbReference>
<organism evidence="20 21">
    <name type="scientific">Psychrobacillus vulpis</name>
    <dbReference type="NCBI Taxonomy" id="2325572"/>
    <lineage>
        <taxon>Bacteria</taxon>
        <taxon>Bacillati</taxon>
        <taxon>Bacillota</taxon>
        <taxon>Bacilli</taxon>
        <taxon>Bacillales</taxon>
        <taxon>Bacillaceae</taxon>
        <taxon>Psychrobacillus</taxon>
    </lineage>
</organism>
<keyword evidence="4" id="KW-1003">Cell membrane</keyword>
<keyword evidence="7 17" id="KW-0812">Transmembrane</keyword>
<dbReference type="SMART" id="SM00387">
    <property type="entry name" value="HATPase_c"/>
    <property type="match status" value="1"/>
</dbReference>
<evidence type="ECO:0000256" key="6">
    <source>
        <dbReference type="ARBA" id="ARBA00022679"/>
    </source>
</evidence>
<feature type="transmembrane region" description="Helical" evidence="17">
    <location>
        <begin position="12"/>
        <end position="31"/>
    </location>
</feature>
<evidence type="ECO:0000256" key="2">
    <source>
        <dbReference type="ARBA" id="ARBA00004651"/>
    </source>
</evidence>
<evidence type="ECO:0000256" key="5">
    <source>
        <dbReference type="ARBA" id="ARBA00022553"/>
    </source>
</evidence>
<dbReference type="InterPro" id="IPR050398">
    <property type="entry name" value="HssS/ArlS-like"/>
</dbReference>
<dbReference type="OrthoDB" id="9813151at2"/>
<dbReference type="InterPro" id="IPR036097">
    <property type="entry name" value="HisK_dim/P_sf"/>
</dbReference>
<dbReference type="PANTHER" id="PTHR45528:SF11">
    <property type="entry name" value="HISTIDINE KINASE"/>
    <property type="match status" value="1"/>
</dbReference>
<evidence type="ECO:0000256" key="14">
    <source>
        <dbReference type="ARBA" id="ARBA00023136"/>
    </source>
</evidence>
<dbReference type="SUPFAM" id="SSF158472">
    <property type="entry name" value="HAMP domain-like"/>
    <property type="match status" value="1"/>
</dbReference>
<sequence>MKTLYSKFVWMTLLIMFGSGTIGFIIVNTFYHQNLKEKNDAKNVLVAESIVQFIESSNETSLEPLLKTIGDTGYQIFIISENGEEKHFGGDFRVNSISPSIVEDVLNGETYHGMREFPKETFITGYFSNELTNTVGVPFTYENKKYALFQRPNIKFLFNEIHLLLGGLAVAMIVISVIAMLIVAKRMIDPLTKLTIATNKIATEDFLVPIPVYQRDEIGQLADSFRNMAKQLEASDRYKKEFISRVSHDFQTPLLNIQGYATLLENEELNKIEQLKYTTVIQKEAKRLSIVMKQLLLLTSFDQANTRTKKELFLVNDQVMQVVQKFRWLLDEKNISIKLQLKKVEILGDREMLEYVWENLISNAIKYNNSPGEIHVELTETSEYVLITIQDTGIGNKNSDYAQWTERFYREDAARSTQIEGSGLGLAIVKEVIQSHHGVLTFESVEPHGTKVNVQLNKM</sequence>
<dbReference type="SMART" id="SM00388">
    <property type="entry name" value="HisKA"/>
    <property type="match status" value="1"/>
</dbReference>
<dbReference type="InterPro" id="IPR005467">
    <property type="entry name" value="His_kinase_dom"/>
</dbReference>
<dbReference type="Pfam" id="PF00512">
    <property type="entry name" value="HisKA"/>
    <property type="match status" value="1"/>
</dbReference>
<name>A0A544TIP1_9BACI</name>
<dbReference type="PANTHER" id="PTHR45528">
    <property type="entry name" value="SENSOR HISTIDINE KINASE CPXA"/>
    <property type="match status" value="1"/>
</dbReference>
<comment type="function">
    <text evidence="15">Member of the two-component regulatory system HssS/HssR involved in intracellular heme homeostasis and tempering of staphylococcal virulence. HssS functions as a heme sensor histidine kinase which is autophosphorylated at a histidine residue and transfers its phosphate group to an aspartate residue of HssR. HssR/HssS activates the expression of hrtAB, an efflux pump, in response to extracellular heme, hemin, hemoglobin or blood.</text>
</comment>
<dbReference type="InterPro" id="IPR036890">
    <property type="entry name" value="HATPase_C_sf"/>
</dbReference>
<dbReference type="Gene3D" id="1.10.287.130">
    <property type="match status" value="1"/>
</dbReference>
<dbReference type="EC" id="2.7.13.3" evidence="3"/>
<dbReference type="Pfam" id="PF00672">
    <property type="entry name" value="HAMP"/>
    <property type="match status" value="1"/>
</dbReference>
<dbReference type="CDD" id="cd00075">
    <property type="entry name" value="HATPase"/>
    <property type="match status" value="1"/>
</dbReference>